<dbReference type="RefSeq" id="WP_011641891.1">
    <property type="nucleotide sequence ID" value="NC_008346.1"/>
</dbReference>
<dbReference type="PANTHER" id="PTHR43133">
    <property type="entry name" value="RNA POLYMERASE ECF-TYPE SIGMA FACTO"/>
    <property type="match status" value="1"/>
</dbReference>
<proteinExistence type="inferred from homology"/>
<dbReference type="Gene3D" id="1.10.1740.10">
    <property type="match status" value="1"/>
</dbReference>
<keyword evidence="4" id="KW-0238">DNA-binding</keyword>
<keyword evidence="7" id="KW-1185">Reference proteome</keyword>
<dbReference type="STRING" id="335541.Swol_2523"/>
<evidence type="ECO:0000256" key="2">
    <source>
        <dbReference type="ARBA" id="ARBA00023015"/>
    </source>
</evidence>
<dbReference type="InterPro" id="IPR013325">
    <property type="entry name" value="RNA_pol_sigma_r2"/>
</dbReference>
<dbReference type="PANTHER" id="PTHR43133:SF8">
    <property type="entry name" value="RNA POLYMERASE SIGMA FACTOR HI_1459-RELATED"/>
    <property type="match status" value="1"/>
</dbReference>
<name>Q0ATZ3_SYNWW</name>
<dbReference type="SUPFAM" id="SSF88659">
    <property type="entry name" value="Sigma3 and sigma4 domains of RNA polymerase sigma factors"/>
    <property type="match status" value="1"/>
</dbReference>
<dbReference type="GO" id="GO:0006352">
    <property type="term" value="P:DNA-templated transcription initiation"/>
    <property type="evidence" value="ECO:0007669"/>
    <property type="project" value="InterPro"/>
</dbReference>
<dbReference type="EMBL" id="CP000448">
    <property type="protein sequence ID" value="ABI69811.1"/>
    <property type="molecule type" value="Genomic_DNA"/>
</dbReference>
<dbReference type="GO" id="GO:0016987">
    <property type="term" value="F:sigma factor activity"/>
    <property type="evidence" value="ECO:0007669"/>
    <property type="project" value="UniProtKB-KW"/>
</dbReference>
<dbReference type="OrthoDB" id="2381154at2"/>
<sequence length="206" mass="23802">MTTTTGNCALNSMVQALAAGDDRAWQELMQTPWYSYALWKMEFNFGNDGEDLMQEALTDLYLALNRYLNSGNSITSLKALFLKIVNRNKNTYLDKYYRRSGIVTQISYEAESMENYQLLNEPDDYEQLEDKLLLSSYIPALQEAVLAAKIKPEEWDIIIAYYAYNESDRSIAVRLKKPINTIKSKRQRAMARLQKKCKESRGKSIC</sequence>
<dbReference type="Proteomes" id="UP000001968">
    <property type="component" value="Chromosome"/>
</dbReference>
<organism evidence="6 7">
    <name type="scientific">Syntrophomonas wolfei subsp. wolfei (strain DSM 2245B / Goettingen)</name>
    <dbReference type="NCBI Taxonomy" id="335541"/>
    <lineage>
        <taxon>Bacteria</taxon>
        <taxon>Bacillati</taxon>
        <taxon>Bacillota</taxon>
        <taxon>Clostridia</taxon>
        <taxon>Eubacteriales</taxon>
        <taxon>Syntrophomonadaceae</taxon>
        <taxon>Syntrophomonas</taxon>
    </lineage>
</organism>
<keyword evidence="5" id="KW-0804">Transcription</keyword>
<evidence type="ECO:0000256" key="4">
    <source>
        <dbReference type="ARBA" id="ARBA00023125"/>
    </source>
</evidence>
<accession>Q0ATZ3</accession>
<comment type="similarity">
    <text evidence="1">Belongs to the sigma-70 factor family. ECF subfamily.</text>
</comment>
<dbReference type="GO" id="GO:0003677">
    <property type="term" value="F:DNA binding"/>
    <property type="evidence" value="ECO:0007669"/>
    <property type="project" value="UniProtKB-KW"/>
</dbReference>
<evidence type="ECO:0000256" key="1">
    <source>
        <dbReference type="ARBA" id="ARBA00010641"/>
    </source>
</evidence>
<dbReference type="KEGG" id="swo:Swol_2523"/>
<evidence type="ECO:0000313" key="7">
    <source>
        <dbReference type="Proteomes" id="UP000001968"/>
    </source>
</evidence>
<reference evidence="7" key="1">
    <citation type="journal article" date="2010" name="Environ. Microbiol.">
        <title>The genome of Syntrophomonas wolfei: new insights into syntrophic metabolism and biohydrogen production.</title>
        <authorList>
            <person name="Sieber J.R."/>
            <person name="Sims D.R."/>
            <person name="Han C."/>
            <person name="Kim E."/>
            <person name="Lykidis A."/>
            <person name="Lapidus A.L."/>
            <person name="McDonnald E."/>
            <person name="Rohlin L."/>
            <person name="Culley D.E."/>
            <person name="Gunsalus R."/>
            <person name="McInerney M.J."/>
        </authorList>
    </citation>
    <scope>NUCLEOTIDE SEQUENCE [LARGE SCALE GENOMIC DNA]</scope>
    <source>
        <strain evidence="7">DSM 2245B / Goettingen</strain>
    </source>
</reference>
<dbReference type="InterPro" id="IPR039425">
    <property type="entry name" value="RNA_pol_sigma-70-like"/>
</dbReference>
<dbReference type="InterPro" id="IPR036388">
    <property type="entry name" value="WH-like_DNA-bd_sf"/>
</dbReference>
<protein>
    <submittedName>
        <fullName evidence="6">RNA polymerase, sigma-24 subunit, ECF subfamily</fullName>
    </submittedName>
</protein>
<dbReference type="HOGENOM" id="CLU_1331375_0_0_9"/>
<dbReference type="Gene3D" id="1.10.10.10">
    <property type="entry name" value="Winged helix-like DNA-binding domain superfamily/Winged helix DNA-binding domain"/>
    <property type="match status" value="1"/>
</dbReference>
<dbReference type="InterPro" id="IPR013324">
    <property type="entry name" value="RNA_pol_sigma_r3/r4-like"/>
</dbReference>
<evidence type="ECO:0000313" key="6">
    <source>
        <dbReference type="EMBL" id="ABI69811.1"/>
    </source>
</evidence>
<dbReference type="SUPFAM" id="SSF88946">
    <property type="entry name" value="Sigma2 domain of RNA polymerase sigma factors"/>
    <property type="match status" value="1"/>
</dbReference>
<evidence type="ECO:0000256" key="5">
    <source>
        <dbReference type="ARBA" id="ARBA00023163"/>
    </source>
</evidence>
<dbReference type="AlphaFoldDB" id="Q0ATZ3"/>
<keyword evidence="3" id="KW-0731">Sigma factor</keyword>
<dbReference type="eggNOG" id="COG1595">
    <property type="taxonomic scope" value="Bacteria"/>
</dbReference>
<keyword evidence="2" id="KW-0805">Transcription regulation</keyword>
<gene>
    <name evidence="6" type="ordered locus">Swol_2523</name>
</gene>
<evidence type="ECO:0000256" key="3">
    <source>
        <dbReference type="ARBA" id="ARBA00023082"/>
    </source>
</evidence>